<feature type="compositionally biased region" description="Basic and acidic residues" evidence="7">
    <location>
        <begin position="111"/>
        <end position="128"/>
    </location>
</feature>
<dbReference type="GO" id="GO:0003950">
    <property type="term" value="F:NAD+ poly-ADP-ribosyltransferase activity"/>
    <property type="evidence" value="ECO:0007669"/>
    <property type="project" value="UniProtKB-UniRule"/>
</dbReference>
<feature type="compositionally biased region" description="Low complexity" evidence="7">
    <location>
        <begin position="889"/>
        <end position="912"/>
    </location>
</feature>
<evidence type="ECO:0000256" key="1">
    <source>
        <dbReference type="ARBA" id="ARBA00004123"/>
    </source>
</evidence>
<dbReference type="InterPro" id="IPR002589">
    <property type="entry name" value="Macro_dom"/>
</dbReference>
<proteinExistence type="predicted"/>
<feature type="region of interest" description="Disordered" evidence="7">
    <location>
        <begin position="888"/>
        <end position="1033"/>
    </location>
</feature>
<organism evidence="11 12">
    <name type="scientific">Sinanodonta woodiana</name>
    <name type="common">Chinese pond mussel</name>
    <name type="synonym">Anodonta woodiana</name>
    <dbReference type="NCBI Taxonomy" id="1069815"/>
    <lineage>
        <taxon>Eukaryota</taxon>
        <taxon>Metazoa</taxon>
        <taxon>Spiralia</taxon>
        <taxon>Lophotrochozoa</taxon>
        <taxon>Mollusca</taxon>
        <taxon>Bivalvia</taxon>
        <taxon>Autobranchia</taxon>
        <taxon>Heteroconchia</taxon>
        <taxon>Palaeoheterodonta</taxon>
        <taxon>Unionida</taxon>
        <taxon>Unionoidea</taxon>
        <taxon>Unionidae</taxon>
        <taxon>Unioninae</taxon>
        <taxon>Sinanodonta</taxon>
    </lineage>
</organism>
<dbReference type="SUPFAM" id="SSF117839">
    <property type="entry name" value="WWE domain"/>
    <property type="match status" value="1"/>
</dbReference>
<reference evidence="11 12" key="1">
    <citation type="submission" date="2024-11" db="EMBL/GenBank/DDBJ databases">
        <title>Chromosome-level genome assembly of the freshwater bivalve Anodonta woodiana.</title>
        <authorList>
            <person name="Chen X."/>
        </authorList>
    </citation>
    <scope>NUCLEOTIDE SEQUENCE [LARGE SCALE GENOMIC DNA]</scope>
    <source>
        <strain evidence="11">MN2024</strain>
        <tissue evidence="11">Gills</tissue>
    </source>
</reference>
<evidence type="ECO:0000256" key="5">
    <source>
        <dbReference type="ARBA" id="ARBA00023242"/>
    </source>
</evidence>
<feature type="compositionally biased region" description="Basic and acidic residues" evidence="7">
    <location>
        <begin position="728"/>
        <end position="740"/>
    </location>
</feature>
<dbReference type="InterPro" id="IPR057044">
    <property type="entry name" value="PARP14_KH_1"/>
</dbReference>
<dbReference type="Proteomes" id="UP001634394">
    <property type="component" value="Unassembled WGS sequence"/>
</dbReference>
<evidence type="ECO:0000313" key="11">
    <source>
        <dbReference type="EMBL" id="KAL3864547.1"/>
    </source>
</evidence>
<feature type="domain" description="Macro" evidence="10">
    <location>
        <begin position="2102"/>
        <end position="2282"/>
    </location>
</feature>
<feature type="compositionally biased region" description="Polar residues" evidence="7">
    <location>
        <begin position="690"/>
        <end position="727"/>
    </location>
</feature>
<dbReference type="InterPro" id="IPR012317">
    <property type="entry name" value="Poly(ADP-ribose)pol_cat_dom"/>
</dbReference>
<evidence type="ECO:0000313" key="12">
    <source>
        <dbReference type="Proteomes" id="UP001634394"/>
    </source>
</evidence>
<feature type="region of interest" description="Disordered" evidence="7">
    <location>
        <begin position="668"/>
        <end position="740"/>
    </location>
</feature>
<dbReference type="Pfam" id="PF00644">
    <property type="entry name" value="PARP"/>
    <property type="match status" value="1"/>
</dbReference>
<feature type="compositionally biased region" description="Basic and acidic residues" evidence="7">
    <location>
        <begin position="981"/>
        <end position="990"/>
    </location>
</feature>
<feature type="region of interest" description="Disordered" evidence="7">
    <location>
        <begin position="590"/>
        <end position="650"/>
    </location>
</feature>
<feature type="compositionally biased region" description="Basic and acidic residues" evidence="7">
    <location>
        <begin position="1011"/>
        <end position="1028"/>
    </location>
</feature>
<dbReference type="PANTHER" id="PTHR14453">
    <property type="entry name" value="PARP/ZINC FINGER CCCH TYPE DOMAIN CONTAINING PROTEIN"/>
    <property type="match status" value="1"/>
</dbReference>
<dbReference type="PANTHER" id="PTHR14453:SF67">
    <property type="entry name" value="POLY [ADP-RIBOSE] POLYMERASE"/>
    <property type="match status" value="1"/>
</dbReference>
<dbReference type="Pfam" id="PF02825">
    <property type="entry name" value="WWE"/>
    <property type="match status" value="1"/>
</dbReference>
<dbReference type="InterPro" id="IPR012677">
    <property type="entry name" value="Nucleotide-bd_a/b_plait_sf"/>
</dbReference>
<sequence>MASDSSDDEQYNTADDSESDDQGHQSFHNELSSSSESSDEVSGQASMRGVFKFGKLSSSKAVGKENVEFLVEKDKEEMASEGDEDVNQQTSELTSDLSGETGLHSSVKDWFPGRDSPDSSEDLKKQDVDSIDIGDDSDMKADEKLDTSETMEAAETLMDNMNSCHMSPSLSIGLEGIDNANNTDRTYQTNDSQSISESFVILDPESASTLLINANDQMGEIEKNFQEPTQIPPSEGLEQSFDICDESFNESGPIYENIENIKVTPTIFKDTNMTSLSIPGNSAKEDCMHLSQTKSVEFHKESVKKLPPPIAPKPLIVKQNQGLNGSQIQSIMKDEASNKTDEEQCLKEVEQKLTIRQSLEINESTHKLSQLEMDMIDIVKQEKTESDVEGNCLPMDSFSIIVCEENKTDSVGDAVETADTEQRPLNDIRINDIEQLSQYEKQTGVSVQQPLIETDVNEIEQTPQEHANVDDADQKFLKDTQVDKTQGKLLKDTKMETAKESPPDSKADADQKSQTDIQVGYSGNEEPIKKMPDLVKMFESIVQDQNKPSAELPPVPKRRGNIMLKPIKQSIAEPRPLNQSNAEEFQIKQSNVLKTKQDDCNESRSPKEMGVMLPPLRPKNQVITESVKPENPENDSQEDSAPPTPPPKGIIVMESLKNVISEREMLKNPELTCPPTPPPKSLALVKTHNPDVTSEPSVAQSTPPLLPKRTNQSTSKSTQNIHSGQLHDQQEPDLQVHPDRPYLQTSNLQEDMPGAQSSTRFFIPQGLQGDVQNPATSGGQQNLTYDMNGQPVFNAGTSWQQIRHPLHPGQPWGPQPWGHPHMPMGLHGPHEQYWNPWSFNPSYGHQFPPGMQHNVPGMNVGGFINRPPYVSSQEPQTGQAYKTIEDQNQHLQQQQMQQQQQHQHKQQLQQHQPRLHVPEGETSGHDKHPVPNRKQAEQQNEQKKEIEKAKNVPVKKPPKQKKTSKTSGLPKVSADGGKNTTSEEDKERKAVTSPKRSGQDVVKSSPQPATKNKEQKKEKGTKSEEIDSKPSYSMVIGLSESTSDDNLLNYMEGRSDATVKEVVYGPRRENAVVIFDRKPDQESLQSKVSKKTLDGKVIKVFSMPPPTSIIVSTNDPTEFSKDTLTFHFESKKYGNAELVDDGMKVTKDGCYIMTFTDSDAVERVCAMQHKVENIPLNVSPYYQFKEWMAWNTAIHGINIPKPFSHKVDPVIAKYLVSFPRAMKTVQEAMMVVHAGIELQTDAVLLSCLLNLEVKDCRKLVISWRKDAEENWNKCLSSRFLIEKISNLSNIWKDLIDFVKSLIEGKDILLVEERFEDYIQVIGFYDEVKTTHVEVMKKKEKLERIGRVAKETMPLKSAAKKRLLDRDGIFQRLRVQFSDFDVHFEQSSEEIVLSGVVEDRNNAKLLIFEELRKFDEPFEISDSTDHFNQFIKEGAPKNYIIKEMETNGLIVDWDVSTEKHHVFVYCIPAHSAQHAATQMKKMVKEINIPLSQDAQLFVTTEDWKMYQAETESRCDGLVHIVVTNYLTNIIWTSMEGLYADILQELKDFIKKNTVTEEMIQCNPVIKKYMQTFWEPKDYKEIEEKTGDKHLQLTFQGEKLMVKGTAEGILKAKELWKEKTSKIVHKSHTLKRVGIKEVLESQEQSGMLKALEMEHRCLILTETSNLSLQMKIKRDDDEERIYDTIQDESMIMETSRSDPFKCQNGLTVYLTKGQLAKQKVDVIVCATSPDLNLNSGAASKSLLQEGGQGLQIECKTKYDEKIEEGEVVDINGGNLQCDKVYLTVLPDWRRSNNGQSLMNVMLECLTKADGASKKSIAFAAMGTGQLHYPHEDVASLMYSACVSFDIEHPKSTLKDVRFVLFDKDHVSIKAFEKEEKSMLYGGAIPRSITPPPTEQMFGNIKVLQVIDELAKQKVDAILCSCATNLVLSQSGACAALVKNGGQKLQDECIQKYPNGIQLGEIATIGGGNLKCKHVFLTALPPYTENGESVLSGVMTSALKLAAVHGCKSIAMPAMGTGFLKYPVTIVAKTMYDAVREYAKDNPKTSLTTIKFVLYFKDKPTQSAFKDYMKPNLSRSSTRRNRKIAGHDVRKLQDDKPCIKINPDDSGNLSCSVGKVKVQVYTGDILDEKTDAIVNSVGGDFSFQGGVAVSLKKKCSDLEQRCKDKKYMDQLRKDGVVVMKITGLLCKEIMHVKFQEHLPGWKKIFEKCFKRANKHKLVSLSFPVLGTGGGSTMFDTKKIAETFFEALVQFDEENAGHQLQNINIVVFHKQPQFIPEIKKAMENISLQGPRGTFGKTMDKVKDFGQSFIESFCPRSGVLPPQQKPAASRSQMSIAIIELYSDMERNIKLCISNLDEKLDKAYISMCLTDDLIAKMNAKELEDFFETDLFVECEFIKEEKQVLIRGTQKNVSQAQTLFHKKLINKAREENEKRDAKQLYQVVQWQFEEVTEDGVNLVPYDELTNYKMEEAFKKGDVNLELKDPTKKKTYVVDFKKYVEFDKEDVEDKVKIVRKDILKDKARSLPDFWMEMKSDETIRLVNISNQDPEYTNLETTFMTECKTGSYANRIPNLATMKVLKIQRIQNRTLYQQYAAKKQLMVQHYKDKPNVKVEWKAWHGTAEKNVESIYTHGFNRSYCGAHGVWFGQGVYFATNASYSARAWLSAGNQAPPQGIKQFIFYVSVCVGEYIKGDQKMRYLPAKDPAKPTDVYDSAVNDVNNVEEIVIFNDTQAYPDYLITFTT</sequence>
<feature type="compositionally biased region" description="Basic and acidic residues" evidence="7">
    <location>
        <begin position="595"/>
        <end position="607"/>
    </location>
</feature>
<feature type="domain" description="Macro" evidence="10">
    <location>
        <begin position="1887"/>
        <end position="2070"/>
    </location>
</feature>
<comment type="caution">
    <text evidence="11">The sequence shown here is derived from an EMBL/GenBank/DDBJ whole genome shotgun (WGS) entry which is preliminary data.</text>
</comment>
<dbReference type="SUPFAM" id="SSF52949">
    <property type="entry name" value="Macro domain-like"/>
    <property type="match status" value="3"/>
</dbReference>
<dbReference type="EC" id="2.4.2.-" evidence="6"/>
<evidence type="ECO:0000256" key="4">
    <source>
        <dbReference type="ARBA" id="ARBA00023027"/>
    </source>
</evidence>
<evidence type="ECO:0000256" key="6">
    <source>
        <dbReference type="RuleBase" id="RU362114"/>
    </source>
</evidence>
<dbReference type="SUPFAM" id="SSF56399">
    <property type="entry name" value="ADP-ribosylation"/>
    <property type="match status" value="1"/>
</dbReference>
<dbReference type="Pfam" id="PF23085">
    <property type="entry name" value="RRM_PARP14_3"/>
    <property type="match status" value="1"/>
</dbReference>
<feature type="region of interest" description="Disordered" evidence="7">
    <location>
        <begin position="464"/>
        <end position="516"/>
    </location>
</feature>
<feature type="domain" description="Macro" evidence="10">
    <location>
        <begin position="1693"/>
        <end position="1875"/>
    </location>
</feature>
<comment type="subcellular location">
    <subcellularLocation>
        <location evidence="1">Nucleus</location>
    </subcellularLocation>
</comment>
<dbReference type="PROSITE" id="PS50918">
    <property type="entry name" value="WWE"/>
    <property type="match status" value="1"/>
</dbReference>
<feature type="domain" description="WWE" evidence="8">
    <location>
        <begin position="2425"/>
        <end position="2508"/>
    </location>
</feature>
<evidence type="ECO:0000259" key="8">
    <source>
        <dbReference type="PROSITE" id="PS50918"/>
    </source>
</evidence>
<feature type="compositionally biased region" description="Polar residues" evidence="7">
    <location>
        <begin position="87"/>
        <end position="98"/>
    </location>
</feature>
<dbReference type="PROSITE" id="PS51154">
    <property type="entry name" value="MACRO"/>
    <property type="match status" value="3"/>
</dbReference>
<dbReference type="Pfam" id="PF01661">
    <property type="entry name" value="Macro"/>
    <property type="match status" value="2"/>
</dbReference>
<gene>
    <name evidence="11" type="ORF">ACJMK2_006219</name>
</gene>
<keyword evidence="12" id="KW-1185">Reference proteome</keyword>
<dbReference type="InterPro" id="IPR052056">
    <property type="entry name" value="Mono-ARTD/PARP"/>
</dbReference>
<dbReference type="GO" id="GO:0005634">
    <property type="term" value="C:nucleus"/>
    <property type="evidence" value="ECO:0007669"/>
    <property type="project" value="UniProtKB-SubCell"/>
</dbReference>
<keyword evidence="3 6" id="KW-0808">Transferase</keyword>
<feature type="compositionally biased region" description="Basic and acidic residues" evidence="7">
    <location>
        <begin position="467"/>
        <end position="513"/>
    </location>
</feature>
<feature type="region of interest" description="Disordered" evidence="7">
    <location>
        <begin position="73"/>
        <end position="146"/>
    </location>
</feature>
<protein>
    <recommendedName>
        <fullName evidence="6">Poly [ADP-ribose] polymerase</fullName>
        <shortName evidence="6">PARP</shortName>
        <ecNumber evidence="6">2.4.2.-</ecNumber>
    </recommendedName>
</protein>
<dbReference type="Gene3D" id="3.90.228.10">
    <property type="match status" value="1"/>
</dbReference>
<feature type="region of interest" description="Disordered" evidence="7">
    <location>
        <begin position="1"/>
        <end position="45"/>
    </location>
</feature>
<dbReference type="CDD" id="cd01439">
    <property type="entry name" value="TCCD_inducible_PARP_like"/>
    <property type="match status" value="1"/>
</dbReference>
<dbReference type="Gene3D" id="3.30.720.50">
    <property type="match status" value="1"/>
</dbReference>
<dbReference type="Gene3D" id="3.30.70.330">
    <property type="match status" value="1"/>
</dbReference>
<keyword evidence="5" id="KW-0539">Nucleus</keyword>
<feature type="compositionally biased region" description="Basic and acidic residues" evidence="7">
    <location>
        <begin position="916"/>
        <end position="950"/>
    </location>
</feature>
<accession>A0ABD3VVM3</accession>
<feature type="domain" description="PARP catalytic" evidence="9">
    <location>
        <begin position="2518"/>
        <end position="2734"/>
    </location>
</feature>
<dbReference type="EMBL" id="JBJQND010000010">
    <property type="protein sequence ID" value="KAL3864547.1"/>
    <property type="molecule type" value="Genomic_DNA"/>
</dbReference>
<evidence type="ECO:0000256" key="2">
    <source>
        <dbReference type="ARBA" id="ARBA00022676"/>
    </source>
</evidence>
<name>A0ABD3VVM3_SINWO</name>
<dbReference type="InterPro" id="IPR043472">
    <property type="entry name" value="Macro_dom-like"/>
</dbReference>
<evidence type="ECO:0000256" key="3">
    <source>
        <dbReference type="ARBA" id="ARBA00022679"/>
    </source>
</evidence>
<feature type="compositionally biased region" description="Low complexity" evidence="7">
    <location>
        <begin position="26"/>
        <end position="45"/>
    </location>
</feature>
<evidence type="ECO:0000256" key="7">
    <source>
        <dbReference type="SAM" id="MobiDB-lite"/>
    </source>
</evidence>
<feature type="compositionally biased region" description="Basic and acidic residues" evidence="7">
    <location>
        <begin position="137"/>
        <end position="146"/>
    </location>
</feature>
<evidence type="ECO:0000259" key="10">
    <source>
        <dbReference type="PROSITE" id="PS51154"/>
    </source>
</evidence>
<keyword evidence="4 6" id="KW-0520">NAD</keyword>
<feature type="compositionally biased region" description="Acidic residues" evidence="7">
    <location>
        <begin position="1"/>
        <end position="20"/>
    </location>
</feature>
<dbReference type="SMART" id="SM00506">
    <property type="entry name" value="A1pp"/>
    <property type="match status" value="3"/>
</dbReference>
<dbReference type="PROSITE" id="PS51059">
    <property type="entry name" value="PARP_CATALYTIC"/>
    <property type="match status" value="1"/>
</dbReference>
<evidence type="ECO:0000259" key="9">
    <source>
        <dbReference type="PROSITE" id="PS51059"/>
    </source>
</evidence>
<dbReference type="InterPro" id="IPR037197">
    <property type="entry name" value="WWE_dom_sf"/>
</dbReference>
<dbReference type="Gene3D" id="3.40.220.10">
    <property type="entry name" value="Leucine Aminopeptidase, subunit E, domain 1"/>
    <property type="match status" value="3"/>
</dbReference>
<keyword evidence="2 6" id="KW-0328">Glycosyltransferase</keyword>
<dbReference type="InterPro" id="IPR004170">
    <property type="entry name" value="WWE_dom"/>
</dbReference>
<dbReference type="Pfam" id="PF23084">
    <property type="entry name" value="KH_PARP14_1"/>
    <property type="match status" value="1"/>
</dbReference>